<dbReference type="RefSeq" id="WP_135526701.1">
    <property type="nucleotide sequence ID" value="NZ_SRLH01000005.1"/>
</dbReference>
<evidence type="ECO:0000313" key="1">
    <source>
        <dbReference type="EMBL" id="TGD57661.1"/>
    </source>
</evidence>
<dbReference type="OrthoDB" id="1448607at2"/>
<dbReference type="PROSITE" id="PS51257">
    <property type="entry name" value="PROKAR_LIPOPROTEIN"/>
    <property type="match status" value="1"/>
</dbReference>
<reference evidence="1 2" key="1">
    <citation type="submission" date="2019-04" db="EMBL/GenBank/DDBJ databases">
        <title>Flavobacterium sp. strain DS2-A Genome sequencing and assembly.</title>
        <authorList>
            <person name="Kim I."/>
        </authorList>
    </citation>
    <scope>NUCLEOTIDE SEQUENCE [LARGE SCALE GENOMIC DNA]</scope>
    <source>
        <strain evidence="1 2">DS2-A</strain>
    </source>
</reference>
<accession>A0A4Z0L594</accession>
<protein>
    <submittedName>
        <fullName evidence="1">Uncharacterized protein</fullName>
    </submittedName>
</protein>
<gene>
    <name evidence="1" type="ORF">E4635_10765</name>
</gene>
<comment type="caution">
    <text evidence="1">The sequence shown here is derived from an EMBL/GenBank/DDBJ whole genome shotgun (WGS) entry which is preliminary data.</text>
</comment>
<dbReference type="Proteomes" id="UP000297407">
    <property type="component" value="Unassembled WGS sequence"/>
</dbReference>
<organism evidence="1 2">
    <name type="scientific">Flavobacterium humi</name>
    <dbReference type="NCBI Taxonomy" id="2562683"/>
    <lineage>
        <taxon>Bacteria</taxon>
        <taxon>Pseudomonadati</taxon>
        <taxon>Bacteroidota</taxon>
        <taxon>Flavobacteriia</taxon>
        <taxon>Flavobacteriales</taxon>
        <taxon>Flavobacteriaceae</taxon>
        <taxon>Flavobacterium</taxon>
    </lineage>
</organism>
<dbReference type="AlphaFoldDB" id="A0A4Z0L594"/>
<keyword evidence="2" id="KW-1185">Reference proteome</keyword>
<name>A0A4Z0L594_9FLAO</name>
<dbReference type="Pfam" id="PF19765">
    <property type="entry name" value="DUF6252"/>
    <property type="match status" value="2"/>
</dbReference>
<proteinExistence type="predicted"/>
<sequence length="232" mass="24203">MKKIILFLILGVAFQSCQKEVEDSTPAFQARLNNNFWKATILSASKDASGGLTFVADSPLGSIVLKTNSSSAGTYTLGTTNQLNRATCTLLTDPTKNYQTGITQSAVNSVKITSGGTGYLPASLVATNVLTGSGSGLKVNITGVSTTIGSVNKVEVNVPGNGYKAGDNVRITGGDNNANLTVLNVANSNGEVIITKYDGLTVTGTFKFTAFDAPSGKTVWCRDGIFYKVPIN</sequence>
<dbReference type="InterPro" id="IPR046219">
    <property type="entry name" value="DUF6252"/>
</dbReference>
<evidence type="ECO:0000313" key="2">
    <source>
        <dbReference type="Proteomes" id="UP000297407"/>
    </source>
</evidence>
<dbReference type="EMBL" id="SRLH01000005">
    <property type="protein sequence ID" value="TGD57661.1"/>
    <property type="molecule type" value="Genomic_DNA"/>
</dbReference>